<dbReference type="GO" id="GO:0000398">
    <property type="term" value="P:mRNA splicing, via spliceosome"/>
    <property type="evidence" value="ECO:0007669"/>
    <property type="project" value="InterPro"/>
</dbReference>
<evidence type="ECO:0000256" key="3">
    <source>
        <dbReference type="SAM" id="MobiDB-lite"/>
    </source>
</evidence>
<protein>
    <recommendedName>
        <fullName evidence="4">SKI-interacting protein SKIP SNW domain-containing protein</fullName>
    </recommendedName>
</protein>
<organism evidence="5 7">
    <name type="scientific">Punica granatum</name>
    <name type="common">Pomegranate</name>
    <dbReference type="NCBI Taxonomy" id="22663"/>
    <lineage>
        <taxon>Eukaryota</taxon>
        <taxon>Viridiplantae</taxon>
        <taxon>Streptophyta</taxon>
        <taxon>Embryophyta</taxon>
        <taxon>Tracheophyta</taxon>
        <taxon>Spermatophyta</taxon>
        <taxon>Magnoliopsida</taxon>
        <taxon>eudicotyledons</taxon>
        <taxon>Gunneridae</taxon>
        <taxon>Pentapetalae</taxon>
        <taxon>rosids</taxon>
        <taxon>malvids</taxon>
        <taxon>Myrtales</taxon>
        <taxon>Lythraceae</taxon>
        <taxon>Punica</taxon>
    </lineage>
</organism>
<sequence>MASLNELLPPAKSTAATFYDHTNDPWFKQRFSSSSEMEQTAVVKHNHVPPYLKRQGFVPRKIEDFGDGGAFPEIHIAQYPLDLGRDKSGKPGPKILPVTVDAHGNVAYDAIVKQNENAKKIVYSQHKDLIPKILRNEEDQDEEKEIEKEIEETTQETKAALEKIVNVRLSAAQPKNVPKQSTDSKFIKYKPSQQSAAFNSGAKERIIRMVEMPTDPLEPPKFKHKRVPKASGSPPVPVMHSPPRPVTVKDQQDWKIPPCISNWKNPKGYTIPLDKRLAADGRGLQEVQINDNFAKLSEALYVAEQKAREAVAMRSKVQKEMLMKEKERKEQELRALAQKARSERTGAAPPAAIPISSEKGAHNGDDMRVDHERDRDRDRDRERERDRDRDYPKETREEKEERLQREKIREERRRERERERRLEAKDAAMGKKSKITRDRDRDISEKVALGMASTGAGRGGEVMYDQRLFNQEKGMDSGFATDDQYNVYDKGLFTAQPTLSTLYRPSKDVDSDTYGGDADEQLQKIMKTDRFKPDKPFAGASETAGPRERPVEFEKDAEEADPFGLDQFLTEVKKGKKAMEKVGSGGTMRASGGSSTRDGYEGGSGRTRIGFERGR</sequence>
<feature type="compositionally biased region" description="Basic and acidic residues" evidence="3">
    <location>
        <begin position="324"/>
        <end position="333"/>
    </location>
</feature>
<evidence type="ECO:0000256" key="2">
    <source>
        <dbReference type="SAM" id="Coils"/>
    </source>
</evidence>
<feature type="domain" description="SKI-interacting protein SKIP SNW" evidence="4">
    <location>
        <begin position="185"/>
        <end position="344"/>
    </location>
</feature>
<feature type="compositionally biased region" description="Basic and acidic residues" evidence="3">
    <location>
        <begin position="526"/>
        <end position="535"/>
    </location>
</feature>
<dbReference type="Proteomes" id="UP000233551">
    <property type="component" value="Unassembled WGS sequence"/>
</dbReference>
<reference evidence="6 8" key="3">
    <citation type="submission" date="2017-11" db="EMBL/GenBank/DDBJ databases">
        <title>De-novo sequencing of pomegranate (Punica granatum L.) genome.</title>
        <authorList>
            <person name="Akparov Z."/>
            <person name="Amiraslanov A."/>
            <person name="Hajiyeva S."/>
            <person name="Abbasov M."/>
            <person name="Kaur K."/>
            <person name="Hamwieh A."/>
            <person name="Solovyev V."/>
            <person name="Salamov A."/>
            <person name="Braich B."/>
            <person name="Kosarev P."/>
            <person name="Mahmoud A."/>
            <person name="Hajiyev E."/>
            <person name="Babayeva S."/>
            <person name="Izzatullayeva V."/>
            <person name="Mammadov A."/>
            <person name="Mammadov A."/>
            <person name="Sharifova S."/>
            <person name="Ojaghi J."/>
            <person name="Eynullazada K."/>
            <person name="Bayramov B."/>
            <person name="Abdulazimova A."/>
            <person name="Shahmuradov I."/>
        </authorList>
    </citation>
    <scope>NUCLEOTIDE SEQUENCE [LARGE SCALE GENOMIC DNA]</scope>
    <source>
        <strain evidence="6">AG2017</strain>
        <strain evidence="8">cv. AG2017</strain>
        <tissue evidence="6">Leaf</tissue>
    </source>
</reference>
<evidence type="ECO:0000313" key="7">
    <source>
        <dbReference type="Proteomes" id="UP000197138"/>
    </source>
</evidence>
<evidence type="ECO:0000313" key="6">
    <source>
        <dbReference type="EMBL" id="PKI68009.1"/>
    </source>
</evidence>
<accession>A0A218VTQ5</accession>
<dbReference type="PANTHER" id="PTHR12096">
    <property type="entry name" value="NUCLEAR PROTEIN SKIP-RELATED"/>
    <property type="match status" value="1"/>
</dbReference>
<gene>
    <name evidence="5" type="ORF">CDL15_Pgr006137</name>
    <name evidence="6" type="ORF">CRG98_011605</name>
</gene>
<feature type="region of interest" description="Disordered" evidence="3">
    <location>
        <begin position="525"/>
        <end position="615"/>
    </location>
</feature>
<evidence type="ECO:0000256" key="1">
    <source>
        <dbReference type="ARBA" id="ARBA00010197"/>
    </source>
</evidence>
<comment type="similarity">
    <text evidence="1">Belongs to the SNW family.</text>
</comment>
<reference evidence="5" key="2">
    <citation type="submission" date="2017-06" db="EMBL/GenBank/DDBJ databases">
        <title>The pomegranate genome and the genomics of punicalagin biosynthesis.</title>
        <authorList>
            <person name="Xu C."/>
        </authorList>
    </citation>
    <scope>NUCLEOTIDE SEQUENCE [LARGE SCALE GENOMIC DNA]</scope>
    <source>
        <tissue evidence="5">Fresh leaf</tissue>
    </source>
</reference>
<feature type="compositionally biased region" description="Basic and acidic residues" evidence="3">
    <location>
        <begin position="571"/>
        <end position="580"/>
    </location>
</feature>
<feature type="compositionally biased region" description="Basic and acidic residues" evidence="3">
    <location>
        <begin position="545"/>
        <end position="554"/>
    </location>
</feature>
<evidence type="ECO:0000313" key="8">
    <source>
        <dbReference type="Proteomes" id="UP000233551"/>
    </source>
</evidence>
<dbReference type="InterPro" id="IPR017862">
    <property type="entry name" value="SKI-int_prot_SKIP"/>
</dbReference>
<feature type="compositionally biased region" description="Pro residues" evidence="3">
    <location>
        <begin position="234"/>
        <end position="245"/>
    </location>
</feature>
<evidence type="ECO:0000313" key="5">
    <source>
        <dbReference type="EMBL" id="OWM63875.1"/>
    </source>
</evidence>
<dbReference type="AlphaFoldDB" id="A0A218VTQ5"/>
<evidence type="ECO:0000259" key="4">
    <source>
        <dbReference type="Pfam" id="PF02731"/>
    </source>
</evidence>
<dbReference type="InterPro" id="IPR004015">
    <property type="entry name" value="SKI-int_prot_SKIP_SNW-dom"/>
</dbReference>
<feature type="coiled-coil region" evidence="2">
    <location>
        <begin position="136"/>
        <end position="163"/>
    </location>
</feature>
<name>A0A218VTQ5_PUNGR</name>
<proteinExistence type="inferred from homology"/>
<feature type="compositionally biased region" description="Basic and acidic residues" evidence="3">
    <location>
        <begin position="359"/>
        <end position="441"/>
    </location>
</feature>
<keyword evidence="2" id="KW-0175">Coiled coil</keyword>
<dbReference type="STRING" id="22663.A0A218VTQ5"/>
<dbReference type="Pfam" id="PF02731">
    <property type="entry name" value="SKIP_SNW"/>
    <property type="match status" value="1"/>
</dbReference>
<feature type="region of interest" description="Disordered" evidence="3">
    <location>
        <begin position="214"/>
        <end position="250"/>
    </location>
</feature>
<dbReference type="GO" id="GO:0005681">
    <property type="term" value="C:spliceosomal complex"/>
    <property type="evidence" value="ECO:0007669"/>
    <property type="project" value="InterPro"/>
</dbReference>
<dbReference type="EMBL" id="MTKT01005880">
    <property type="protein sequence ID" value="OWM63875.1"/>
    <property type="molecule type" value="Genomic_DNA"/>
</dbReference>
<dbReference type="Proteomes" id="UP000197138">
    <property type="component" value="Unassembled WGS sequence"/>
</dbReference>
<keyword evidence="8" id="KW-1185">Reference proteome</keyword>
<dbReference type="EMBL" id="PGOL01000571">
    <property type="protein sequence ID" value="PKI68009.1"/>
    <property type="molecule type" value="Genomic_DNA"/>
</dbReference>
<feature type="region of interest" description="Disordered" evidence="3">
    <location>
        <begin position="324"/>
        <end position="441"/>
    </location>
</feature>
<reference evidence="7" key="1">
    <citation type="journal article" date="2017" name="Plant J.">
        <title>The pomegranate (Punica granatum L.) genome and the genomics of punicalagin biosynthesis.</title>
        <authorList>
            <person name="Qin G."/>
            <person name="Xu C."/>
            <person name="Ming R."/>
            <person name="Tang H."/>
            <person name="Guyot R."/>
            <person name="Kramer E.M."/>
            <person name="Hu Y."/>
            <person name="Yi X."/>
            <person name="Qi Y."/>
            <person name="Xu X."/>
            <person name="Gao Z."/>
            <person name="Pan H."/>
            <person name="Jian J."/>
            <person name="Tian Y."/>
            <person name="Yue Z."/>
            <person name="Xu Y."/>
        </authorList>
    </citation>
    <scope>NUCLEOTIDE SEQUENCE [LARGE SCALE GENOMIC DNA]</scope>
    <source>
        <strain evidence="7">cv. Dabenzi</strain>
    </source>
</reference>
<comment type="caution">
    <text evidence="5">The sequence shown here is derived from an EMBL/GenBank/DDBJ whole genome shotgun (WGS) entry which is preliminary data.</text>
</comment>